<sequence>MSDPRVRSALKRYALIQADVTETNATTQAIKSRFKVLGPPAVLFFDADGRERTDLHFYGYRNAEDFLAILEKI</sequence>
<proteinExistence type="predicted"/>
<reference evidence="1 2" key="1">
    <citation type="journal article" date="2016" name="Nat. Commun.">
        <title>Thousands of microbial genomes shed light on interconnected biogeochemical processes in an aquifer system.</title>
        <authorList>
            <person name="Anantharaman K."/>
            <person name="Brown C.T."/>
            <person name="Hug L.A."/>
            <person name="Sharon I."/>
            <person name="Castelle C.J."/>
            <person name="Probst A.J."/>
            <person name="Thomas B.C."/>
            <person name="Singh A."/>
            <person name="Wilkins M.J."/>
            <person name="Karaoz U."/>
            <person name="Brodie E.L."/>
            <person name="Williams K.H."/>
            <person name="Hubbard S.S."/>
            <person name="Banfield J.F."/>
        </authorList>
    </citation>
    <scope>NUCLEOTIDE SEQUENCE [LARGE SCALE GENOMIC DNA]</scope>
</reference>
<name>A0A1F6UF46_9PROT</name>
<dbReference type="Proteomes" id="UP000177950">
    <property type="component" value="Unassembled WGS sequence"/>
</dbReference>
<evidence type="ECO:0000313" key="2">
    <source>
        <dbReference type="Proteomes" id="UP000177950"/>
    </source>
</evidence>
<dbReference type="EMBL" id="MFSV01000198">
    <property type="protein sequence ID" value="OGI55994.1"/>
    <property type="molecule type" value="Genomic_DNA"/>
</dbReference>
<evidence type="ECO:0000313" key="1">
    <source>
        <dbReference type="EMBL" id="OGI55994.1"/>
    </source>
</evidence>
<accession>A0A1F6UF46</accession>
<evidence type="ECO:0008006" key="3">
    <source>
        <dbReference type="Google" id="ProtNLM"/>
    </source>
</evidence>
<gene>
    <name evidence="1" type="ORF">A2V58_06835</name>
</gene>
<dbReference type="InterPro" id="IPR036249">
    <property type="entry name" value="Thioredoxin-like_sf"/>
</dbReference>
<protein>
    <recommendedName>
        <fullName evidence="3">Thioredoxin-like fold domain-containing protein</fullName>
    </recommendedName>
</protein>
<dbReference type="SUPFAM" id="SSF52833">
    <property type="entry name" value="Thioredoxin-like"/>
    <property type="match status" value="1"/>
</dbReference>
<comment type="caution">
    <text evidence="1">The sequence shown here is derived from an EMBL/GenBank/DDBJ whole genome shotgun (WGS) entry which is preliminary data.</text>
</comment>
<dbReference type="AlphaFoldDB" id="A0A1F6UF46"/>
<organism evidence="1 2">
    <name type="scientific">Candidatus Muproteobacteria bacterium RBG_19FT_COMBO_61_10</name>
    <dbReference type="NCBI Taxonomy" id="1817761"/>
    <lineage>
        <taxon>Bacteria</taxon>
        <taxon>Pseudomonadati</taxon>
        <taxon>Pseudomonadota</taxon>
        <taxon>Candidatus Muproteobacteria</taxon>
    </lineage>
</organism>
<dbReference type="Gene3D" id="3.40.30.10">
    <property type="entry name" value="Glutaredoxin"/>
    <property type="match status" value="1"/>
</dbReference>